<evidence type="ECO:0000313" key="4">
    <source>
        <dbReference type="EMBL" id="ROO24766.1"/>
    </source>
</evidence>
<dbReference type="AlphaFoldDB" id="A0A423PH17"/>
<feature type="compositionally biased region" description="Low complexity" evidence="1">
    <location>
        <begin position="255"/>
        <end position="267"/>
    </location>
</feature>
<evidence type="ECO:0000256" key="1">
    <source>
        <dbReference type="SAM" id="MobiDB-lite"/>
    </source>
</evidence>
<dbReference type="Gene3D" id="2.30.30.40">
    <property type="entry name" value="SH3 Domains"/>
    <property type="match status" value="1"/>
</dbReference>
<dbReference type="SMART" id="SM00287">
    <property type="entry name" value="SH3b"/>
    <property type="match status" value="1"/>
</dbReference>
<protein>
    <recommendedName>
        <fullName evidence="3">SH3b domain-containing protein</fullName>
    </recommendedName>
</protein>
<dbReference type="Pfam" id="PF08239">
    <property type="entry name" value="SH3_3"/>
    <property type="match status" value="1"/>
</dbReference>
<feature type="region of interest" description="Disordered" evidence="1">
    <location>
        <begin position="243"/>
        <end position="314"/>
    </location>
</feature>
<feature type="domain" description="SH3b" evidence="3">
    <location>
        <begin position="294"/>
        <end position="355"/>
    </location>
</feature>
<organism evidence="4 5">
    <name type="scientific">Salinisphaera orenii MK-B5</name>
    <dbReference type="NCBI Taxonomy" id="856730"/>
    <lineage>
        <taxon>Bacteria</taxon>
        <taxon>Pseudomonadati</taxon>
        <taxon>Pseudomonadota</taxon>
        <taxon>Gammaproteobacteria</taxon>
        <taxon>Salinisphaerales</taxon>
        <taxon>Salinisphaeraceae</taxon>
        <taxon>Salinisphaera</taxon>
    </lineage>
</organism>
<reference evidence="4 5" key="1">
    <citation type="submission" date="2013-10" db="EMBL/GenBank/DDBJ databases">
        <title>Salinisphaera orenii MK-B5 Genome Sequencing.</title>
        <authorList>
            <person name="Lai Q."/>
            <person name="Li C."/>
            <person name="Shao Z."/>
        </authorList>
    </citation>
    <scope>NUCLEOTIDE SEQUENCE [LARGE SCALE GENOMIC DNA]</scope>
    <source>
        <strain evidence="4 5">MK-B5</strain>
    </source>
</reference>
<evidence type="ECO:0000259" key="3">
    <source>
        <dbReference type="PROSITE" id="PS51781"/>
    </source>
</evidence>
<name>A0A423PH17_9GAMM</name>
<feature type="compositionally biased region" description="Acidic residues" evidence="1">
    <location>
        <begin position="268"/>
        <end position="292"/>
    </location>
</feature>
<keyword evidence="2" id="KW-0732">Signal</keyword>
<dbReference type="PROSITE" id="PS51257">
    <property type="entry name" value="PROKAR_LIPOPROTEIN"/>
    <property type="match status" value="1"/>
</dbReference>
<evidence type="ECO:0000256" key="2">
    <source>
        <dbReference type="SAM" id="SignalP"/>
    </source>
</evidence>
<keyword evidence="5" id="KW-1185">Reference proteome</keyword>
<dbReference type="Proteomes" id="UP000283993">
    <property type="component" value="Unassembled WGS sequence"/>
</dbReference>
<feature type="chain" id="PRO_5019060823" description="SH3b domain-containing protein" evidence="2">
    <location>
        <begin position="20"/>
        <end position="355"/>
    </location>
</feature>
<accession>A0A423PH17</accession>
<dbReference type="InterPro" id="IPR003646">
    <property type="entry name" value="SH3-like_bac-type"/>
</dbReference>
<sequence>MRVCAALALLLLAAGCVTGPKVVTPEPPPVPEDGPPVPEDNEVVLSEGTQVVADAPWGRIKIEAGPGLRRVYSWRGLRRGVVLEPREERMGGSLGIHFEGRPPVWEDADGLTEVDLEEGQKRFETVDDAMVWMQIRRLRYVWNNSGLVVGWKPHEDTLQVEVWQFYIDGEQPTSLPDADDARITTGPVEVVPQEMKPVLEYPDGRREPYEPEAAPADASKADDDSAPAGECNWFERLFNQCPKADTTESDDSAEPAEPAAAGGADAAESPDADGDDADSTTDDDAAQPDEPESAPRAEIDGSTVNVRSRATTDSEVLFQVQQGDSVGILKKENDWSYVEFDDGRKGWVADFLLKQ</sequence>
<comment type="caution">
    <text evidence="4">The sequence shown here is derived from an EMBL/GenBank/DDBJ whole genome shotgun (WGS) entry which is preliminary data.</text>
</comment>
<feature type="compositionally biased region" description="Polar residues" evidence="1">
    <location>
        <begin position="302"/>
        <end position="314"/>
    </location>
</feature>
<dbReference type="EMBL" id="AYKH01000041">
    <property type="protein sequence ID" value="ROO24766.1"/>
    <property type="molecule type" value="Genomic_DNA"/>
</dbReference>
<dbReference type="PROSITE" id="PS51781">
    <property type="entry name" value="SH3B"/>
    <property type="match status" value="1"/>
</dbReference>
<proteinExistence type="predicted"/>
<feature type="signal peptide" evidence="2">
    <location>
        <begin position="1"/>
        <end position="19"/>
    </location>
</feature>
<feature type="region of interest" description="Disordered" evidence="1">
    <location>
        <begin position="189"/>
        <end position="229"/>
    </location>
</feature>
<gene>
    <name evidence="4" type="ORF">SAOR_14580</name>
</gene>
<evidence type="ECO:0000313" key="5">
    <source>
        <dbReference type="Proteomes" id="UP000283993"/>
    </source>
</evidence>